<dbReference type="Proteomes" id="UP000789920">
    <property type="component" value="Unassembled WGS sequence"/>
</dbReference>
<protein>
    <submittedName>
        <fullName evidence="1">37122_t:CDS:1</fullName>
    </submittedName>
</protein>
<reference evidence="1" key="1">
    <citation type="submission" date="2021-06" db="EMBL/GenBank/DDBJ databases">
        <authorList>
            <person name="Kallberg Y."/>
            <person name="Tangrot J."/>
            <person name="Rosling A."/>
        </authorList>
    </citation>
    <scope>NUCLEOTIDE SEQUENCE</scope>
    <source>
        <strain evidence="1">MA461A</strain>
    </source>
</reference>
<evidence type="ECO:0000313" key="1">
    <source>
        <dbReference type="EMBL" id="CAG8477083.1"/>
    </source>
</evidence>
<name>A0ACA9KJB6_9GLOM</name>
<proteinExistence type="predicted"/>
<keyword evidence="2" id="KW-1185">Reference proteome</keyword>
<evidence type="ECO:0000313" key="2">
    <source>
        <dbReference type="Proteomes" id="UP000789920"/>
    </source>
</evidence>
<comment type="caution">
    <text evidence="1">The sequence shown here is derived from an EMBL/GenBank/DDBJ whole genome shotgun (WGS) entry which is preliminary data.</text>
</comment>
<organism evidence="1 2">
    <name type="scientific">Racocetra persica</name>
    <dbReference type="NCBI Taxonomy" id="160502"/>
    <lineage>
        <taxon>Eukaryota</taxon>
        <taxon>Fungi</taxon>
        <taxon>Fungi incertae sedis</taxon>
        <taxon>Mucoromycota</taxon>
        <taxon>Glomeromycotina</taxon>
        <taxon>Glomeromycetes</taxon>
        <taxon>Diversisporales</taxon>
        <taxon>Gigasporaceae</taxon>
        <taxon>Racocetra</taxon>
    </lineage>
</organism>
<accession>A0ACA9KJB6</accession>
<sequence length="255" mass="30483">MTFSLMMKSEVQFMNVYENSLDNELFRNPPYPLAMKIEELILPPKNSRKATKNRKKPYSTPPPRPQNSWVLFRRNFTELHKKSKGTKITNSEISRLAAEEWRNQPGKVRQFFEILETFAKEKHKEAYPGYQFRPKKKEKPKSKKIHHNKCDIIQFQISQSHNEVTKPEETSINCADNFSEYFNTLEASENIDFNFPYNNDFHIYNDFYFYTPNFNDHFNDLEMLNNSFFQQTPDQTSDQDYVNFSDYIIDPDFLT</sequence>
<dbReference type="EMBL" id="CAJVQC010000662">
    <property type="protein sequence ID" value="CAG8477083.1"/>
    <property type="molecule type" value="Genomic_DNA"/>
</dbReference>
<gene>
    <name evidence="1" type="ORF">RPERSI_LOCUS821</name>
</gene>